<dbReference type="Proteomes" id="UP000001514">
    <property type="component" value="Unassembled WGS sequence"/>
</dbReference>
<dbReference type="KEGG" id="smo:SELMODRAFT_420651"/>
<dbReference type="PANTHER" id="PTHR36325">
    <property type="entry name" value="MYOSIN-2 HEAVY CHAIN-LIKE PROTEIN"/>
    <property type="match status" value="1"/>
</dbReference>
<feature type="compositionally biased region" description="Basic and acidic residues" evidence="1">
    <location>
        <begin position="315"/>
        <end position="327"/>
    </location>
</feature>
<proteinExistence type="predicted"/>
<dbReference type="OrthoDB" id="2019579at2759"/>
<dbReference type="InParanoid" id="D8SCP1"/>
<dbReference type="EMBL" id="GL377612">
    <property type="protein sequence ID" value="EFJ17744.1"/>
    <property type="molecule type" value="Genomic_DNA"/>
</dbReference>
<dbReference type="OMA" id="HDACKSA"/>
<protein>
    <submittedName>
        <fullName evidence="2">Uncharacterized protein</fullName>
    </submittedName>
</protein>
<reference evidence="2 3" key="1">
    <citation type="journal article" date="2011" name="Science">
        <title>The Selaginella genome identifies genetic changes associated with the evolution of vascular plants.</title>
        <authorList>
            <person name="Banks J.A."/>
            <person name="Nishiyama T."/>
            <person name="Hasebe M."/>
            <person name="Bowman J.L."/>
            <person name="Gribskov M."/>
            <person name="dePamphilis C."/>
            <person name="Albert V.A."/>
            <person name="Aono N."/>
            <person name="Aoyama T."/>
            <person name="Ambrose B.A."/>
            <person name="Ashton N.W."/>
            <person name="Axtell M.J."/>
            <person name="Barker E."/>
            <person name="Barker M.S."/>
            <person name="Bennetzen J.L."/>
            <person name="Bonawitz N.D."/>
            <person name="Chapple C."/>
            <person name="Cheng C."/>
            <person name="Correa L.G."/>
            <person name="Dacre M."/>
            <person name="DeBarry J."/>
            <person name="Dreyer I."/>
            <person name="Elias M."/>
            <person name="Engstrom E.M."/>
            <person name="Estelle M."/>
            <person name="Feng L."/>
            <person name="Finet C."/>
            <person name="Floyd S.K."/>
            <person name="Frommer W.B."/>
            <person name="Fujita T."/>
            <person name="Gramzow L."/>
            <person name="Gutensohn M."/>
            <person name="Harholt J."/>
            <person name="Hattori M."/>
            <person name="Heyl A."/>
            <person name="Hirai T."/>
            <person name="Hiwatashi Y."/>
            <person name="Ishikawa M."/>
            <person name="Iwata M."/>
            <person name="Karol K.G."/>
            <person name="Koehler B."/>
            <person name="Kolukisaoglu U."/>
            <person name="Kubo M."/>
            <person name="Kurata T."/>
            <person name="Lalonde S."/>
            <person name="Li K."/>
            <person name="Li Y."/>
            <person name="Litt A."/>
            <person name="Lyons E."/>
            <person name="Manning G."/>
            <person name="Maruyama T."/>
            <person name="Michael T.P."/>
            <person name="Mikami K."/>
            <person name="Miyazaki S."/>
            <person name="Morinaga S."/>
            <person name="Murata T."/>
            <person name="Mueller-Roeber B."/>
            <person name="Nelson D.R."/>
            <person name="Obara M."/>
            <person name="Oguri Y."/>
            <person name="Olmstead R.G."/>
            <person name="Onodera N."/>
            <person name="Petersen B.L."/>
            <person name="Pils B."/>
            <person name="Prigge M."/>
            <person name="Rensing S.A."/>
            <person name="Riano-Pachon D.M."/>
            <person name="Roberts A.W."/>
            <person name="Sato Y."/>
            <person name="Scheller H.V."/>
            <person name="Schulz B."/>
            <person name="Schulz C."/>
            <person name="Shakirov E.V."/>
            <person name="Shibagaki N."/>
            <person name="Shinohara N."/>
            <person name="Shippen D.E."/>
            <person name="Soerensen I."/>
            <person name="Sotooka R."/>
            <person name="Sugimoto N."/>
            <person name="Sugita M."/>
            <person name="Sumikawa N."/>
            <person name="Tanurdzic M."/>
            <person name="Theissen G."/>
            <person name="Ulvskov P."/>
            <person name="Wakazuki S."/>
            <person name="Weng J.K."/>
            <person name="Willats W.W."/>
            <person name="Wipf D."/>
            <person name="Wolf P.G."/>
            <person name="Yang L."/>
            <person name="Zimmer A.D."/>
            <person name="Zhu Q."/>
            <person name="Mitros T."/>
            <person name="Hellsten U."/>
            <person name="Loque D."/>
            <person name="Otillar R."/>
            <person name="Salamov A."/>
            <person name="Schmutz J."/>
            <person name="Shapiro H."/>
            <person name="Lindquist E."/>
            <person name="Lucas S."/>
            <person name="Rokhsar D."/>
            <person name="Grigoriev I.V."/>
        </authorList>
    </citation>
    <scope>NUCLEOTIDE SEQUENCE [LARGE SCALE GENOMIC DNA]</scope>
</reference>
<feature type="compositionally biased region" description="Basic and acidic residues" evidence="1">
    <location>
        <begin position="295"/>
        <end position="305"/>
    </location>
</feature>
<evidence type="ECO:0000256" key="1">
    <source>
        <dbReference type="SAM" id="MobiDB-lite"/>
    </source>
</evidence>
<dbReference type="STRING" id="88036.D8SCP1"/>
<gene>
    <name evidence="2" type="ORF">SELMODRAFT_420651</name>
</gene>
<dbReference type="eggNOG" id="ENOG502QTW4">
    <property type="taxonomic scope" value="Eukaryota"/>
</dbReference>
<feature type="compositionally biased region" description="Basic and acidic residues" evidence="1">
    <location>
        <begin position="182"/>
        <end position="211"/>
    </location>
</feature>
<dbReference type="AlphaFoldDB" id="D8SCP1"/>
<organism evidence="3">
    <name type="scientific">Selaginella moellendorffii</name>
    <name type="common">Spikemoss</name>
    <dbReference type="NCBI Taxonomy" id="88036"/>
    <lineage>
        <taxon>Eukaryota</taxon>
        <taxon>Viridiplantae</taxon>
        <taxon>Streptophyta</taxon>
        <taxon>Embryophyta</taxon>
        <taxon>Tracheophyta</taxon>
        <taxon>Lycopodiopsida</taxon>
        <taxon>Selaginellales</taxon>
        <taxon>Selaginellaceae</taxon>
        <taxon>Selaginella</taxon>
    </lineage>
</organism>
<keyword evidence="3" id="KW-1185">Reference proteome</keyword>
<evidence type="ECO:0000313" key="2">
    <source>
        <dbReference type="EMBL" id="EFJ17744.1"/>
    </source>
</evidence>
<dbReference type="PANTHER" id="PTHR36325:SF1">
    <property type="entry name" value="MYOSIN-2 HEAVY CHAIN-LIKE PROTEIN"/>
    <property type="match status" value="1"/>
</dbReference>
<dbReference type="Gramene" id="EFJ17744">
    <property type="protein sequence ID" value="EFJ17744"/>
    <property type="gene ID" value="SELMODRAFT_420651"/>
</dbReference>
<evidence type="ECO:0000313" key="3">
    <source>
        <dbReference type="Proteomes" id="UP000001514"/>
    </source>
</evidence>
<dbReference type="HOGENOM" id="CLU_730359_0_0_1"/>
<name>D8SCP1_SELML</name>
<feature type="region of interest" description="Disordered" evidence="1">
    <location>
        <begin position="292"/>
        <end position="362"/>
    </location>
</feature>
<sequence>MADVENLNCGDVPRRKKGSPVGWFPRGKKESYLERKIRLLHQEAQGMTTSLDETLLGSRHLSRIEKEKRSAVAAAQEATETRKSALVEASWCRILKAARLPFMSAALELQKAEKKAAEAFNKAAFLGVVLRTNSQNLRGEAPEANAGTPSSRHKVTASLDTAFEVDEEVAAALKCALEQIERTSEPATEAGDHSLEAGDTDHLKDSVRADSNDETTASPLTCLMLDRVRSLQPEQRASLASMVASRGLNALLKEESYEQELNAKNGKAGLGDVLVKHVSRLEAEKAAAATMVAARQDEPETREPLAEMSNAAELEPVKKASRLEMEKQSFAAPRPGSSSSSSQRRKQREQESATSWGGLDFGSSLKRHVSKLEAEQVSD</sequence>
<feature type="region of interest" description="Disordered" evidence="1">
    <location>
        <begin position="182"/>
        <end position="215"/>
    </location>
</feature>
<accession>D8SCP1</accession>